<dbReference type="Pfam" id="PF11327">
    <property type="entry name" value="Egh16-like"/>
    <property type="match status" value="1"/>
</dbReference>
<dbReference type="eggNOG" id="ENOG502SM0P">
    <property type="taxonomic scope" value="Eukaryota"/>
</dbReference>
<gene>
    <name evidence="2" type="ORF">SETTUDRAFT_167311</name>
</gene>
<protein>
    <recommendedName>
        <fullName evidence="4">Cell surface protein</fullName>
    </recommendedName>
</protein>
<dbReference type="GeneID" id="19400128"/>
<dbReference type="EMBL" id="KB908493">
    <property type="protein sequence ID" value="EOA90470.1"/>
    <property type="molecule type" value="Genomic_DNA"/>
</dbReference>
<evidence type="ECO:0000313" key="3">
    <source>
        <dbReference type="Proteomes" id="UP000016935"/>
    </source>
</evidence>
<dbReference type="AlphaFoldDB" id="R0J0F3"/>
<sequence length="315" mass="29772">MRYSLAFVAALTATVQAHGVITSIQGANGVTMPGLSVADGTPRDCASPACGSEVDTSIIRAKEAGGKASALGRTKAGAVDAGAAIAKFMGTGAAGAAGGAAGGAGAGAGATAATKAGAAKAGAAKAGAAATKRGLLDGILGGAGGAAGGAGAGTKTAKGTTEQGVAASAGAGASSGLPTTADDGTITMTFHQVNQDGAGPLSAQIDPTSGGTDPAAFKNAQVTQNVPGIGIGGLSAASTTDFPVKVQMPAGMTCQGTAGGATNVCVVRMQNKALAGPFGGSAAFTQSTAARKRAIEYNLRKRHMARGILGKADLE</sequence>
<reference evidence="2 3" key="1">
    <citation type="journal article" date="2012" name="PLoS Pathog.">
        <title>Diverse lifestyles and strategies of plant pathogenesis encoded in the genomes of eighteen Dothideomycetes fungi.</title>
        <authorList>
            <person name="Ohm R.A."/>
            <person name="Feau N."/>
            <person name="Henrissat B."/>
            <person name="Schoch C.L."/>
            <person name="Horwitz B.A."/>
            <person name="Barry K.W."/>
            <person name="Condon B.J."/>
            <person name="Copeland A.C."/>
            <person name="Dhillon B."/>
            <person name="Glaser F."/>
            <person name="Hesse C.N."/>
            <person name="Kosti I."/>
            <person name="LaButti K."/>
            <person name="Lindquist E.A."/>
            <person name="Lucas S."/>
            <person name="Salamov A.A."/>
            <person name="Bradshaw R.E."/>
            <person name="Ciuffetti L."/>
            <person name="Hamelin R.C."/>
            <person name="Kema G.H.J."/>
            <person name="Lawrence C."/>
            <person name="Scott J.A."/>
            <person name="Spatafora J.W."/>
            <person name="Turgeon B.G."/>
            <person name="de Wit P.J.G.M."/>
            <person name="Zhong S."/>
            <person name="Goodwin S.B."/>
            <person name="Grigoriev I.V."/>
        </authorList>
    </citation>
    <scope>NUCLEOTIDE SEQUENCE [LARGE SCALE GENOMIC DNA]</scope>
    <source>
        <strain evidence="3">28A</strain>
    </source>
</reference>
<proteinExistence type="predicted"/>
<dbReference type="HOGENOM" id="CLU_047729_4_0_1"/>
<dbReference type="InterPro" id="IPR021476">
    <property type="entry name" value="Egh16-like"/>
</dbReference>
<dbReference type="RefSeq" id="XP_008022304.1">
    <property type="nucleotide sequence ID" value="XM_008024113.1"/>
</dbReference>
<dbReference type="PANTHER" id="PTHR34618">
    <property type="entry name" value="SURFACE PROTEIN MAS1, PUTATIVE-RELATED"/>
    <property type="match status" value="1"/>
</dbReference>
<dbReference type="PANTHER" id="PTHR34618:SF1">
    <property type="entry name" value="SECRETED PROTEIN"/>
    <property type="match status" value="1"/>
</dbReference>
<keyword evidence="1" id="KW-0732">Signal</keyword>
<dbReference type="OrthoDB" id="5310497at2759"/>
<feature type="signal peptide" evidence="1">
    <location>
        <begin position="1"/>
        <end position="17"/>
    </location>
</feature>
<reference evidence="2 3" key="2">
    <citation type="journal article" date="2013" name="PLoS Genet.">
        <title>Comparative genome structure, secondary metabolite, and effector coding capacity across Cochliobolus pathogens.</title>
        <authorList>
            <person name="Condon B.J."/>
            <person name="Leng Y."/>
            <person name="Wu D."/>
            <person name="Bushley K.E."/>
            <person name="Ohm R.A."/>
            <person name="Otillar R."/>
            <person name="Martin J."/>
            <person name="Schackwitz W."/>
            <person name="Grimwood J."/>
            <person name="MohdZainudin N."/>
            <person name="Xue C."/>
            <person name="Wang R."/>
            <person name="Manning V.A."/>
            <person name="Dhillon B."/>
            <person name="Tu Z.J."/>
            <person name="Steffenson B.J."/>
            <person name="Salamov A."/>
            <person name="Sun H."/>
            <person name="Lowry S."/>
            <person name="LaButti K."/>
            <person name="Han J."/>
            <person name="Copeland A."/>
            <person name="Lindquist E."/>
            <person name="Barry K."/>
            <person name="Schmutz J."/>
            <person name="Baker S.E."/>
            <person name="Ciuffetti L.M."/>
            <person name="Grigoriev I.V."/>
            <person name="Zhong S."/>
            <person name="Turgeon B.G."/>
        </authorList>
    </citation>
    <scope>NUCLEOTIDE SEQUENCE [LARGE SCALE GENOMIC DNA]</scope>
    <source>
        <strain evidence="3">28A</strain>
    </source>
</reference>
<feature type="chain" id="PRO_5004353325" description="Cell surface protein" evidence="1">
    <location>
        <begin position="18"/>
        <end position="315"/>
    </location>
</feature>
<organism evidence="2 3">
    <name type="scientific">Exserohilum turcicum (strain 28A)</name>
    <name type="common">Northern leaf blight fungus</name>
    <name type="synonym">Setosphaeria turcica</name>
    <dbReference type="NCBI Taxonomy" id="671987"/>
    <lineage>
        <taxon>Eukaryota</taxon>
        <taxon>Fungi</taxon>
        <taxon>Dikarya</taxon>
        <taxon>Ascomycota</taxon>
        <taxon>Pezizomycotina</taxon>
        <taxon>Dothideomycetes</taxon>
        <taxon>Pleosporomycetidae</taxon>
        <taxon>Pleosporales</taxon>
        <taxon>Pleosporineae</taxon>
        <taxon>Pleosporaceae</taxon>
        <taxon>Exserohilum</taxon>
    </lineage>
</organism>
<dbReference type="Proteomes" id="UP000016935">
    <property type="component" value="Unassembled WGS sequence"/>
</dbReference>
<dbReference type="STRING" id="671987.R0J0F3"/>
<accession>R0J0F3</accession>
<keyword evidence="3" id="KW-1185">Reference proteome</keyword>
<evidence type="ECO:0000256" key="1">
    <source>
        <dbReference type="SAM" id="SignalP"/>
    </source>
</evidence>
<evidence type="ECO:0008006" key="4">
    <source>
        <dbReference type="Google" id="ProtNLM"/>
    </source>
</evidence>
<evidence type="ECO:0000313" key="2">
    <source>
        <dbReference type="EMBL" id="EOA90470.1"/>
    </source>
</evidence>
<name>R0J0F3_EXST2</name>